<protein>
    <submittedName>
        <fullName evidence="2">Cytochrome c biogenesis protein CcdC</fullName>
    </submittedName>
</protein>
<evidence type="ECO:0000313" key="3">
    <source>
        <dbReference type="Proteomes" id="UP000632125"/>
    </source>
</evidence>
<sequence length="144" mass="16187">MLAFAILVYLRLRAGKQPTSLKKIVIPPLGMATGFIMFAFPATHIPWGWGLSAFGTGMLIFAFPLVVTTRLERVEAGIYVRRSKAFIFIMVTLFAIRLALHGVVEQYMSIPQTGALFYLLAFGMIIPWRLAMVSDFMRLQKAEI</sequence>
<dbReference type="PANTHER" id="PTHR39164">
    <property type="entry name" value="PROTEIN CCDC"/>
    <property type="match status" value="1"/>
</dbReference>
<accession>A0A927H4D9</accession>
<dbReference type="InterPro" id="IPR031306">
    <property type="entry name" value="CcdC"/>
</dbReference>
<feature type="transmembrane region" description="Helical" evidence="1">
    <location>
        <begin position="86"/>
        <end position="104"/>
    </location>
</feature>
<organism evidence="2 3">
    <name type="scientific">Paenibacillus arenilitoris</name>
    <dbReference type="NCBI Taxonomy" id="2772299"/>
    <lineage>
        <taxon>Bacteria</taxon>
        <taxon>Bacillati</taxon>
        <taxon>Bacillota</taxon>
        <taxon>Bacilli</taxon>
        <taxon>Bacillales</taxon>
        <taxon>Paenibacillaceae</taxon>
        <taxon>Paenibacillus</taxon>
    </lineage>
</organism>
<gene>
    <name evidence="2" type="ORF">IDH41_06875</name>
</gene>
<reference evidence="2" key="1">
    <citation type="submission" date="2020-09" db="EMBL/GenBank/DDBJ databases">
        <title>A novel bacterium of genus Paenibacillus, isolated from South China Sea.</title>
        <authorList>
            <person name="Huang H."/>
            <person name="Mo K."/>
            <person name="Hu Y."/>
        </authorList>
    </citation>
    <scope>NUCLEOTIDE SEQUENCE</scope>
    <source>
        <strain evidence="2">IB182493</strain>
    </source>
</reference>
<dbReference type="AlphaFoldDB" id="A0A927H4D9"/>
<dbReference type="PIRSF" id="PIRSF021441">
    <property type="entry name" value="DUF1453"/>
    <property type="match status" value="1"/>
</dbReference>
<evidence type="ECO:0000256" key="1">
    <source>
        <dbReference type="SAM" id="Phobius"/>
    </source>
</evidence>
<proteinExistence type="predicted"/>
<feature type="transmembrane region" description="Helical" evidence="1">
    <location>
        <begin position="21"/>
        <end position="40"/>
    </location>
</feature>
<keyword evidence="1" id="KW-0812">Transmembrane</keyword>
<evidence type="ECO:0000313" key="2">
    <source>
        <dbReference type="EMBL" id="MBD2868291.1"/>
    </source>
</evidence>
<dbReference type="PANTHER" id="PTHR39164:SF1">
    <property type="entry name" value="PROTEIN CCDC"/>
    <property type="match status" value="1"/>
</dbReference>
<dbReference type="InterPro" id="IPR058247">
    <property type="entry name" value="DUF1453"/>
</dbReference>
<comment type="caution">
    <text evidence="2">The sequence shown here is derived from an EMBL/GenBank/DDBJ whole genome shotgun (WGS) entry which is preliminary data.</text>
</comment>
<dbReference type="EMBL" id="JACXIY010000008">
    <property type="protein sequence ID" value="MBD2868291.1"/>
    <property type="molecule type" value="Genomic_DNA"/>
</dbReference>
<dbReference type="Pfam" id="PF07301">
    <property type="entry name" value="DUF1453"/>
    <property type="match status" value="1"/>
</dbReference>
<keyword evidence="1" id="KW-1133">Transmembrane helix</keyword>
<feature type="transmembrane region" description="Helical" evidence="1">
    <location>
        <begin position="46"/>
        <end position="66"/>
    </location>
</feature>
<feature type="transmembrane region" description="Helical" evidence="1">
    <location>
        <begin position="110"/>
        <end position="131"/>
    </location>
</feature>
<keyword evidence="1" id="KW-0472">Membrane</keyword>
<name>A0A927H4D9_9BACL</name>
<dbReference type="Proteomes" id="UP000632125">
    <property type="component" value="Unassembled WGS sequence"/>
</dbReference>
<keyword evidence="3" id="KW-1185">Reference proteome</keyword>